<keyword evidence="7" id="KW-0413">Isomerase</keyword>
<comment type="caution">
    <text evidence="11">The sequence shown here is derived from an EMBL/GenBank/DDBJ whole genome shotgun (WGS) entry which is preliminary data.</text>
</comment>
<evidence type="ECO:0000313" key="11">
    <source>
        <dbReference type="EMBL" id="NYD85727.1"/>
    </source>
</evidence>
<keyword evidence="13" id="KW-1185">Reference proteome</keyword>
<evidence type="ECO:0000313" key="12">
    <source>
        <dbReference type="Proteomes" id="UP000577956"/>
    </source>
</evidence>
<evidence type="ECO:0000313" key="13">
    <source>
        <dbReference type="Proteomes" id="UP000618382"/>
    </source>
</evidence>
<organism evidence="11 12">
    <name type="scientific">Cellulomonas oligotrophica</name>
    <dbReference type="NCBI Taxonomy" id="931536"/>
    <lineage>
        <taxon>Bacteria</taxon>
        <taxon>Bacillati</taxon>
        <taxon>Actinomycetota</taxon>
        <taxon>Actinomycetes</taxon>
        <taxon>Micrococcales</taxon>
        <taxon>Cellulomonadaceae</taxon>
        <taxon>Cellulomonas</taxon>
    </lineage>
</organism>
<dbReference type="Proteomes" id="UP000618382">
    <property type="component" value="Unassembled WGS sequence"/>
</dbReference>
<comment type="pathway">
    <text evidence="2">Carotenoid biosynthesis.</text>
</comment>
<comment type="subcellular location">
    <subcellularLocation>
        <location evidence="1">Membrane</location>
        <topology evidence="1">Multi-pass membrane protein</topology>
    </subcellularLocation>
</comment>
<sequence>MTYALVNTVFFVPVVLVAAAAVHRARRRGARPHVPVLLAAGAVMMLLTAVFDNVLVGAGLVGYDPARILGWRIGVAPVEDFAYTVAALVLLPSVWELLRREPPPG</sequence>
<dbReference type="AlphaFoldDB" id="A0A7Y9JXJ8"/>
<evidence type="ECO:0000256" key="7">
    <source>
        <dbReference type="ARBA" id="ARBA00023235"/>
    </source>
</evidence>
<dbReference type="GO" id="GO:0016872">
    <property type="term" value="F:intramolecular lyase activity"/>
    <property type="evidence" value="ECO:0007669"/>
    <property type="project" value="InterPro"/>
</dbReference>
<gene>
    <name evidence="11" type="ORF">BKA21_001276</name>
    <name evidence="10" type="ORF">Col01nite_04250</name>
</gene>
<evidence type="ECO:0000256" key="4">
    <source>
        <dbReference type="ARBA" id="ARBA00022746"/>
    </source>
</evidence>
<evidence type="ECO:0000259" key="9">
    <source>
        <dbReference type="Pfam" id="PF18916"/>
    </source>
</evidence>
<evidence type="ECO:0000256" key="6">
    <source>
        <dbReference type="ARBA" id="ARBA00023136"/>
    </source>
</evidence>
<reference evidence="10 13" key="2">
    <citation type="submission" date="2021-01" db="EMBL/GenBank/DDBJ databases">
        <title>Whole genome shotgun sequence of Cellulomonas oligotrophica NBRC 109435.</title>
        <authorList>
            <person name="Komaki H."/>
            <person name="Tamura T."/>
        </authorList>
    </citation>
    <scope>NUCLEOTIDE SEQUENCE [LARGE SCALE GENOMIC DNA]</scope>
    <source>
        <strain evidence="10 13">NBRC 109435</strain>
    </source>
</reference>
<reference evidence="11 12" key="1">
    <citation type="submission" date="2020-07" db="EMBL/GenBank/DDBJ databases">
        <title>Sequencing the genomes of 1000 actinobacteria strains.</title>
        <authorList>
            <person name="Klenk H.-P."/>
        </authorList>
    </citation>
    <scope>NUCLEOTIDE SEQUENCE [LARGE SCALE GENOMIC DNA]</scope>
    <source>
        <strain evidence="11 12">DSM 24482</strain>
    </source>
</reference>
<evidence type="ECO:0000256" key="5">
    <source>
        <dbReference type="ARBA" id="ARBA00022989"/>
    </source>
</evidence>
<protein>
    <submittedName>
        <fullName evidence="11">Lycopene cyclase domain-containing protein</fullName>
    </submittedName>
</protein>
<dbReference type="InterPro" id="IPR017825">
    <property type="entry name" value="Lycopene_cyclase_dom"/>
</dbReference>
<dbReference type="GO" id="GO:0045436">
    <property type="term" value="F:lycopene beta cyclase activity"/>
    <property type="evidence" value="ECO:0007669"/>
    <property type="project" value="UniProtKB-ARBA"/>
</dbReference>
<keyword evidence="5 8" id="KW-1133">Transmembrane helix</keyword>
<accession>A0A7Y9JXJ8</accession>
<dbReference type="Pfam" id="PF18916">
    <property type="entry name" value="Lycopene_cyc"/>
    <property type="match status" value="1"/>
</dbReference>
<evidence type="ECO:0000256" key="8">
    <source>
        <dbReference type="SAM" id="Phobius"/>
    </source>
</evidence>
<proteinExistence type="predicted"/>
<keyword evidence="4" id="KW-0125">Carotenoid biosynthesis</keyword>
<feature type="domain" description="Lycopene cyclase" evidence="9">
    <location>
        <begin position="9"/>
        <end position="97"/>
    </location>
</feature>
<evidence type="ECO:0000256" key="2">
    <source>
        <dbReference type="ARBA" id="ARBA00004829"/>
    </source>
</evidence>
<keyword evidence="3 8" id="KW-0812">Transmembrane</keyword>
<dbReference type="Proteomes" id="UP000577956">
    <property type="component" value="Unassembled WGS sequence"/>
</dbReference>
<feature type="transmembrane region" description="Helical" evidence="8">
    <location>
        <begin position="34"/>
        <end position="61"/>
    </location>
</feature>
<evidence type="ECO:0000256" key="3">
    <source>
        <dbReference type="ARBA" id="ARBA00022692"/>
    </source>
</evidence>
<name>A0A7Y9JXJ8_9CELL</name>
<keyword evidence="6 8" id="KW-0472">Membrane</keyword>
<dbReference type="GO" id="GO:0016117">
    <property type="term" value="P:carotenoid biosynthetic process"/>
    <property type="evidence" value="ECO:0007669"/>
    <property type="project" value="UniProtKB-KW"/>
</dbReference>
<dbReference type="GO" id="GO:0016020">
    <property type="term" value="C:membrane"/>
    <property type="evidence" value="ECO:0007669"/>
    <property type="project" value="UniProtKB-SubCell"/>
</dbReference>
<feature type="transmembrane region" description="Helical" evidence="8">
    <location>
        <begin position="6"/>
        <end position="22"/>
    </location>
</feature>
<evidence type="ECO:0000313" key="10">
    <source>
        <dbReference type="EMBL" id="GIG31266.1"/>
    </source>
</evidence>
<evidence type="ECO:0000256" key="1">
    <source>
        <dbReference type="ARBA" id="ARBA00004141"/>
    </source>
</evidence>
<dbReference type="NCBIfam" id="TIGR03462">
    <property type="entry name" value="CarR_dom_SF"/>
    <property type="match status" value="1"/>
</dbReference>
<dbReference type="RefSeq" id="WP_140457489.1">
    <property type="nucleotide sequence ID" value="NZ_BAABFI010000027.1"/>
</dbReference>
<dbReference type="EMBL" id="BONN01000001">
    <property type="protein sequence ID" value="GIG31266.1"/>
    <property type="molecule type" value="Genomic_DNA"/>
</dbReference>
<dbReference type="EMBL" id="JACCBK010000001">
    <property type="protein sequence ID" value="NYD85727.1"/>
    <property type="molecule type" value="Genomic_DNA"/>
</dbReference>